<evidence type="ECO:0000256" key="3">
    <source>
        <dbReference type="PROSITE-ProRule" id="PRU00266"/>
    </source>
</evidence>
<dbReference type="Proteomes" id="UP001652660">
    <property type="component" value="Chromosome 6e"/>
</dbReference>
<evidence type="ECO:0000313" key="7">
    <source>
        <dbReference type="RefSeq" id="XP_071910858.1"/>
    </source>
</evidence>
<evidence type="ECO:0000256" key="4">
    <source>
        <dbReference type="SAM" id="MobiDB-lite"/>
    </source>
</evidence>
<gene>
    <name evidence="7" type="primary">LOC113691751</name>
</gene>
<feature type="domain" description="DRBM" evidence="5">
    <location>
        <begin position="140"/>
        <end position="209"/>
    </location>
</feature>
<dbReference type="PANTHER" id="PTHR46031:SF16">
    <property type="entry name" value="DOUBLE-STRANDED RNA-BINDING PROTEIN 4"/>
    <property type="match status" value="1"/>
</dbReference>
<evidence type="ECO:0000256" key="2">
    <source>
        <dbReference type="ARBA" id="ARBA00022884"/>
    </source>
</evidence>
<dbReference type="RefSeq" id="XP_071910858.1">
    <property type="nucleotide sequence ID" value="XM_072054757.1"/>
</dbReference>
<dbReference type="Gene3D" id="3.30.160.20">
    <property type="match status" value="3"/>
</dbReference>
<keyword evidence="2 3" id="KW-0694">RNA-binding</keyword>
<keyword evidence="6" id="KW-1185">Reference proteome</keyword>
<proteinExistence type="predicted"/>
<dbReference type="InterPro" id="IPR014720">
    <property type="entry name" value="dsRBD_dom"/>
</dbReference>
<dbReference type="PROSITE" id="PS50137">
    <property type="entry name" value="DS_RBD"/>
    <property type="match status" value="3"/>
</dbReference>
<feature type="region of interest" description="Disordered" evidence="4">
    <location>
        <begin position="410"/>
        <end position="468"/>
    </location>
</feature>
<name>A0ABM4UU99_COFAR</name>
<feature type="domain" description="DRBM" evidence="5">
    <location>
        <begin position="218"/>
        <end position="286"/>
    </location>
</feature>
<feature type="domain" description="DRBM" evidence="5">
    <location>
        <begin position="1"/>
        <end position="71"/>
    </location>
</feature>
<sequence length="498" mass="54314">MFKSKLQELCHQHAWELPVYTTVKDGPDHCPRFTTTVTVAGMSFESPLNQCKSSKDSQNVAAKLAYDHFSASPISVTSPPPPLSLSLSPGFAASSSIVDVRHAKNDNLHQKVGGNVAMSPVNETPLAHKDESRAKDLLHVYKSRLQHYAQKKSLALPEYSLEFDGPPHARLFRASVTIDGRTYQTLECYPTLKDAEYAAAKVALESLSLGEIQEDEGLYKTLLQELAQKEGFYFPSYCTVKTGPSHMPTFVSTVEVGGETYQGRECKTKKQSEMSAAKVAYNSLMERTTVNNLPLGCSTKDILEVPSLSLEPAINDKCQPNIGAETTEEYHMGVAVGKMDGKSSVVTSGSERKEYSELFDSSVDSVVGNDLQQNIQPKPIPTVKENLDAAVKAAILSPGEETNAKRYRCSPTENMHESRPEISYPSSASLNTPSSCSMPSVSAESDAAKPAGGNTRRTKILVFPRGSPMEIPEGASILPYSDDKWVAVKVELNQNQQP</sequence>
<evidence type="ECO:0000259" key="5">
    <source>
        <dbReference type="PROSITE" id="PS50137"/>
    </source>
</evidence>
<dbReference type="SMART" id="SM00358">
    <property type="entry name" value="DSRM"/>
    <property type="match status" value="3"/>
</dbReference>
<accession>A0ABM4UU99</accession>
<dbReference type="GeneID" id="113691751"/>
<dbReference type="PANTHER" id="PTHR46031">
    <property type="match status" value="1"/>
</dbReference>
<protein>
    <submittedName>
        <fullName evidence="7">Double-stranded RNA-binding protein 1-like isoform X1</fullName>
    </submittedName>
</protein>
<feature type="compositionally biased region" description="Polar residues" evidence="4">
    <location>
        <begin position="424"/>
        <end position="443"/>
    </location>
</feature>
<reference evidence="7" key="1">
    <citation type="submission" date="2025-08" db="UniProtKB">
        <authorList>
            <consortium name="RefSeq"/>
        </authorList>
    </citation>
    <scope>IDENTIFICATION</scope>
    <source>
        <tissue evidence="7">Leaves</tissue>
    </source>
</reference>
<evidence type="ECO:0000313" key="6">
    <source>
        <dbReference type="Proteomes" id="UP001652660"/>
    </source>
</evidence>
<dbReference type="Pfam" id="PF00035">
    <property type="entry name" value="dsrm"/>
    <property type="match status" value="3"/>
</dbReference>
<keyword evidence="1" id="KW-0677">Repeat</keyword>
<dbReference type="SUPFAM" id="SSF54768">
    <property type="entry name" value="dsRNA-binding domain-like"/>
    <property type="match status" value="3"/>
</dbReference>
<evidence type="ECO:0000256" key="1">
    <source>
        <dbReference type="ARBA" id="ARBA00022737"/>
    </source>
</evidence>
<organism evidence="6 7">
    <name type="scientific">Coffea arabica</name>
    <name type="common">Arabian coffee</name>
    <dbReference type="NCBI Taxonomy" id="13443"/>
    <lineage>
        <taxon>Eukaryota</taxon>
        <taxon>Viridiplantae</taxon>
        <taxon>Streptophyta</taxon>
        <taxon>Embryophyta</taxon>
        <taxon>Tracheophyta</taxon>
        <taxon>Spermatophyta</taxon>
        <taxon>Magnoliopsida</taxon>
        <taxon>eudicotyledons</taxon>
        <taxon>Gunneridae</taxon>
        <taxon>Pentapetalae</taxon>
        <taxon>asterids</taxon>
        <taxon>lamiids</taxon>
        <taxon>Gentianales</taxon>
        <taxon>Rubiaceae</taxon>
        <taxon>Ixoroideae</taxon>
        <taxon>Gardenieae complex</taxon>
        <taxon>Bertiereae - Coffeeae clade</taxon>
        <taxon>Coffeeae</taxon>
        <taxon>Coffea</taxon>
    </lineage>
</organism>